<feature type="non-terminal residue" evidence="2">
    <location>
        <position position="263"/>
    </location>
</feature>
<dbReference type="PANTHER" id="PTHR28457">
    <property type="entry name" value="COILED-COIL DOMAIN-CONTAINING PROTEIN 189"/>
    <property type="match status" value="1"/>
</dbReference>
<dbReference type="InterPro" id="IPR032727">
    <property type="entry name" value="CLAMP"/>
</dbReference>
<evidence type="ECO:0000256" key="1">
    <source>
        <dbReference type="SAM" id="Coils"/>
    </source>
</evidence>
<protein>
    <submittedName>
        <fullName evidence="2">Coiled-coil domain-containing protein</fullName>
    </submittedName>
</protein>
<feature type="coiled-coil region" evidence="1">
    <location>
        <begin position="180"/>
        <end position="256"/>
    </location>
</feature>
<evidence type="ECO:0000313" key="2">
    <source>
        <dbReference type="EMBL" id="JAC80523.1"/>
    </source>
</evidence>
<sequence length="263" mass="30520">MGNAGIFLVYADISESQLKDIYFLRDKKHGAPKTCREALNRVIGLDDEDPKQEVVLDFYMDALEHCQSLQLSYEKTSTFFSIAKAVHMRAIDDRLPVDRSFTHCRDLLLQHSVHRPPYSVGVFTLEELRALSNWMLEHYFRYYKLFQYAFTPRITVDVTTRSPSDLVEKAPLLPPLEEAITDEQHNAELAEQARAEEERRAAEAEAAAAEEEEERKRRIQEEYLAAIPDEIKGIVARSLEEQLRDLEVQMAKQFKDQEEELLE</sequence>
<dbReference type="AlphaFoldDB" id="A0A061S8F2"/>
<reference evidence="2" key="1">
    <citation type="submission" date="2014-05" db="EMBL/GenBank/DDBJ databases">
        <title>The transcriptome of the halophilic microalga Tetraselmis sp. GSL018 isolated from the Great Salt Lake, Utah.</title>
        <authorList>
            <person name="Jinkerson R.E."/>
            <person name="D'Adamo S."/>
            <person name="Posewitz M.C."/>
        </authorList>
    </citation>
    <scope>NUCLEOTIDE SEQUENCE</scope>
    <source>
        <strain evidence="2">GSL018</strain>
    </source>
</reference>
<dbReference type="Pfam" id="PF14769">
    <property type="entry name" value="CLAMP"/>
    <property type="match status" value="1"/>
</dbReference>
<proteinExistence type="predicted"/>
<dbReference type="EMBL" id="GBEZ01004719">
    <property type="protein sequence ID" value="JAC80523.1"/>
    <property type="molecule type" value="Transcribed_RNA"/>
</dbReference>
<organism evidence="2">
    <name type="scientific">Tetraselmis sp. GSL018</name>
    <dbReference type="NCBI Taxonomy" id="582737"/>
    <lineage>
        <taxon>Eukaryota</taxon>
        <taxon>Viridiplantae</taxon>
        <taxon>Chlorophyta</taxon>
        <taxon>core chlorophytes</taxon>
        <taxon>Chlorodendrophyceae</taxon>
        <taxon>Chlorodendrales</taxon>
        <taxon>Chlorodendraceae</taxon>
        <taxon>Tetraselmis</taxon>
    </lineage>
</organism>
<keyword evidence="1" id="KW-0175">Coiled coil</keyword>
<dbReference type="PANTHER" id="PTHR28457:SF1">
    <property type="entry name" value="CILIA- AND FLAGELLA-ASSOCIATED PROTEIN 119"/>
    <property type="match status" value="1"/>
</dbReference>
<name>A0A061S8F2_9CHLO</name>
<accession>A0A061S8F2</accession>
<gene>
    <name evidence="2" type="ORF">TSPGSL018_10073</name>
</gene>